<accession>A0A132PTL2</accession>
<reference evidence="2 3" key="1">
    <citation type="submission" date="2015-07" db="EMBL/GenBank/DDBJ databases">
        <title>A draft genome sequence of Mycobacterium wolinskyi.</title>
        <authorList>
            <person name="de Man T.J."/>
            <person name="Perry K.A."/>
            <person name="Coulliette A.D."/>
            <person name="Jensen B."/>
            <person name="Toney N.C."/>
            <person name="Limbago B.M."/>
            <person name="Noble-Wang J."/>
        </authorList>
    </citation>
    <scope>NUCLEOTIDE SEQUENCE [LARGE SCALE GENOMIC DNA]</scope>
    <source>
        <strain evidence="2 3">CDC_01</strain>
    </source>
</reference>
<feature type="compositionally biased region" description="Low complexity" evidence="1">
    <location>
        <begin position="353"/>
        <end position="368"/>
    </location>
</feature>
<feature type="region of interest" description="Disordered" evidence="1">
    <location>
        <begin position="437"/>
        <end position="463"/>
    </location>
</feature>
<proteinExistence type="predicted"/>
<gene>
    <name evidence="2" type="ORF">AFM11_03250</name>
</gene>
<keyword evidence="3" id="KW-1185">Reference proteome</keyword>
<dbReference type="AlphaFoldDB" id="A0A132PTL2"/>
<evidence type="ECO:0000313" key="2">
    <source>
        <dbReference type="EMBL" id="KWX25660.1"/>
    </source>
</evidence>
<evidence type="ECO:0000256" key="1">
    <source>
        <dbReference type="SAM" id="MobiDB-lite"/>
    </source>
</evidence>
<sequence length="463" mass="47226">MLHARGPRSGLIDTCGNRGLLRFFSGRFWFARAHIHPPQKGTNVETAARSCLMAGVALVGAGAIAAAPIHPVLPASQAPAIPSSSASVELNALVNPIELWAEVLSTTATNLGSIAQTVLENPAPILGKIIDNQLITAQVFASLASTFASGFADGVGLMPQQIEDSIRAILAGDIYQGSINLATAFLSPIVRGAFGALNQLPNLIAVLQNPFVNTAAVIETAITQGILNVGFPLLTQVLAPVGQIGLTGQAIYDGLQANDFEAVANAIISFPSDMVNTIVNGNTEMGFPGLIGADFGLVPGLLAFGRAIADSIQPPVLTSPPSPSVAPDLNAETVTIDTSEIDGGQNGSADGLAAVSDDAPAQDAAAEDVGTGDLAGDIEGDEESAPPAAEVAVVKNNPLAKLGKLGPDSNRQGRAAAAVKSLGDDVGKAVKKIGDDVKKALGVKPKKEKEKKEQKATADGGEE</sequence>
<evidence type="ECO:0008006" key="4">
    <source>
        <dbReference type="Google" id="ProtNLM"/>
    </source>
</evidence>
<evidence type="ECO:0000313" key="3">
    <source>
        <dbReference type="Proteomes" id="UP000070612"/>
    </source>
</evidence>
<dbReference type="PATRIC" id="fig|59750.3.peg.2525"/>
<protein>
    <recommendedName>
        <fullName evidence="4">PE-PGRS family protein</fullName>
    </recommendedName>
</protein>
<dbReference type="Proteomes" id="UP000070612">
    <property type="component" value="Unassembled WGS sequence"/>
</dbReference>
<feature type="region of interest" description="Disordered" evidence="1">
    <location>
        <begin position="339"/>
        <end position="388"/>
    </location>
</feature>
<name>A0A132PTL2_9MYCO</name>
<feature type="compositionally biased region" description="Basic and acidic residues" evidence="1">
    <location>
        <begin position="437"/>
        <end position="456"/>
    </location>
</feature>
<dbReference type="EMBL" id="LGTW01000002">
    <property type="protein sequence ID" value="KWX25660.1"/>
    <property type="molecule type" value="Genomic_DNA"/>
</dbReference>
<organism evidence="2 3">
    <name type="scientific">Mycolicibacterium wolinskyi</name>
    <dbReference type="NCBI Taxonomy" id="59750"/>
    <lineage>
        <taxon>Bacteria</taxon>
        <taxon>Bacillati</taxon>
        <taxon>Actinomycetota</taxon>
        <taxon>Actinomycetes</taxon>
        <taxon>Mycobacteriales</taxon>
        <taxon>Mycobacteriaceae</taxon>
        <taxon>Mycolicibacterium</taxon>
    </lineage>
</organism>
<comment type="caution">
    <text evidence="2">The sequence shown here is derived from an EMBL/GenBank/DDBJ whole genome shotgun (WGS) entry which is preliminary data.</text>
</comment>